<accession>A0A7M1BB01</accession>
<dbReference type="KEGG" id="spal:FM071_10570"/>
<geneLocation type="plasmid" evidence="2 3">
    <name>unnamed</name>
</geneLocation>
<evidence type="ECO:0000313" key="3">
    <source>
        <dbReference type="Proteomes" id="UP000593580"/>
    </source>
</evidence>
<protein>
    <recommendedName>
        <fullName evidence="1">RNase H type-1 domain-containing protein</fullName>
    </recommendedName>
</protein>
<dbReference type="Pfam" id="PF13456">
    <property type="entry name" value="RVT_3"/>
    <property type="match status" value="1"/>
</dbReference>
<dbReference type="GO" id="GO:0003676">
    <property type="term" value="F:nucleic acid binding"/>
    <property type="evidence" value="ECO:0007669"/>
    <property type="project" value="InterPro"/>
</dbReference>
<dbReference type="GO" id="GO:0004523">
    <property type="term" value="F:RNA-DNA hybrid ribonuclease activity"/>
    <property type="evidence" value="ECO:0007669"/>
    <property type="project" value="InterPro"/>
</dbReference>
<sequence>MNDNVFMISDASYCDQTQCAGLGVIDLFTGQRYSCSVSNIENSYLAEYYALLFSVQIAIKNKYNNVVFVYDNKVLKLDSLKIWLQDKIHSYQFLWLKRGFTEDADALAKKARFLEEKIIHKKYLRRSITKDKLLQRFTNYSQHKIIRAFFTIANENEYRILKAYRDNQKYASVLVDSHSLDFYSDIYNILRGKKSKERFYKFIYNNYAVKVDKVKFQTPKSQEYYLALVKKIIHNLSNPDDVIQRRIGTSGLQETNQIVRNPFIAQIQQLSGKDLREFTMSLAKNSDDKQLLEFYFSAKKTTPYNMTIQSIELFALIYHLLPAAQKTSFLGFIRNRLKKDQKLLDLFNVQKNRFNMKKLLDLMHPNNKYVGMVENSLKTS</sequence>
<dbReference type="EMBL" id="CP041407">
    <property type="protein sequence ID" value="QOP46811.1"/>
    <property type="molecule type" value="Genomic_DNA"/>
</dbReference>
<keyword evidence="3" id="KW-1185">Reference proteome</keyword>
<feature type="domain" description="RNase H type-1" evidence="1">
    <location>
        <begin position="10"/>
        <end position="75"/>
    </location>
</feature>
<dbReference type="InterPro" id="IPR012337">
    <property type="entry name" value="RNaseH-like_sf"/>
</dbReference>
<dbReference type="SUPFAM" id="SSF53098">
    <property type="entry name" value="Ribonuclease H-like"/>
    <property type="match status" value="1"/>
</dbReference>
<keyword evidence="2" id="KW-0614">Plasmid</keyword>
<reference evidence="2 3" key="1">
    <citation type="submission" date="2019-07" db="EMBL/GenBank/DDBJ databases">
        <title>Sulfurimonas paralvinellae sp. nov., a novel mesophilic, hydrogen- and sulfur-oxidizing chemolithoautotroph within the Epsilonproteo- bacteria isolated from a deep-sea hydrothermal vent polychaete nest, reclassification of Thiomicrospira denitrificans as Sulfurimonas denitrificans comb. nov. and emended description of the genus Sulfurimonas.</title>
        <authorList>
            <person name="Wang S."/>
            <person name="Jiang L."/>
            <person name="Shao Z."/>
        </authorList>
    </citation>
    <scope>NUCLEOTIDE SEQUENCE [LARGE SCALE GENOMIC DNA]</scope>
    <source>
        <strain evidence="2 3">GO25</strain>
        <plasmid evidence="2 3">unnamed</plasmid>
    </source>
</reference>
<proteinExistence type="predicted"/>
<dbReference type="InterPro" id="IPR002156">
    <property type="entry name" value="RNaseH_domain"/>
</dbReference>
<dbReference type="AlphaFoldDB" id="A0A7M1BB01"/>
<dbReference type="RefSeq" id="WP_193112099.1">
    <property type="nucleotide sequence ID" value="NZ_CP041407.1"/>
</dbReference>
<evidence type="ECO:0000313" key="2">
    <source>
        <dbReference type="EMBL" id="QOP46811.1"/>
    </source>
</evidence>
<name>A0A7M1BB01_9BACT</name>
<gene>
    <name evidence="2" type="ORF">FM071_10570</name>
</gene>
<dbReference type="Proteomes" id="UP000593580">
    <property type="component" value="Plasmid unnamed"/>
</dbReference>
<evidence type="ECO:0000259" key="1">
    <source>
        <dbReference type="Pfam" id="PF13456"/>
    </source>
</evidence>
<organism evidence="2 3">
    <name type="scientific">Sulfurimonas paralvinellae</name>
    <dbReference type="NCBI Taxonomy" id="317658"/>
    <lineage>
        <taxon>Bacteria</taxon>
        <taxon>Pseudomonadati</taxon>
        <taxon>Campylobacterota</taxon>
        <taxon>Epsilonproteobacteria</taxon>
        <taxon>Campylobacterales</taxon>
        <taxon>Sulfurimonadaceae</taxon>
        <taxon>Sulfurimonas</taxon>
    </lineage>
</organism>